<dbReference type="FunFam" id="3.40.250.10:FF:000015">
    <property type="entry name" value="Sulfurtransferase"/>
    <property type="match status" value="1"/>
</dbReference>
<dbReference type="Proteomes" id="UP000827284">
    <property type="component" value="Unassembled WGS sequence"/>
</dbReference>
<evidence type="ECO:0000256" key="2">
    <source>
        <dbReference type="ARBA" id="ARBA00022737"/>
    </source>
</evidence>
<dbReference type="SUPFAM" id="SSF52821">
    <property type="entry name" value="Rhodanese/Cell cycle control phosphatase"/>
    <property type="match status" value="2"/>
</dbReference>
<keyword evidence="1" id="KW-0808">Transferase</keyword>
<proteinExistence type="predicted"/>
<evidence type="ECO:0000259" key="3">
    <source>
        <dbReference type="PROSITE" id="PS50206"/>
    </source>
</evidence>
<dbReference type="InterPro" id="IPR001763">
    <property type="entry name" value="Rhodanese-like_dom"/>
</dbReference>
<dbReference type="PROSITE" id="PS50206">
    <property type="entry name" value="RHODANESE_3"/>
    <property type="match status" value="2"/>
</dbReference>
<sequence>MSARVLAASPLIRHLPAPPLRAFASKAMSVPMLLSCSELRAKLGQPVVVDGSWHMPASGRDPLKEFKEDGHIPGARFFDIESIKDKENPLPHMMPSAIQFASQVGALGISNEDHVVVYDTVGFMSAPRVYWMFKAFGHKKVSVLDGGMKAWKSAGYSVEKGDAVVETKSYHVPTLDRNLIREYDQVLHTAKLYQSQGSAPSLVIDARPSARFNGTAAEPRKGLSSGHMPGAKNVPLLELFDQNTGELFPDQHLEEAFHRAGVDVSALKTPFSSTKEVVLSCGSGVTASGLYFVLEKLGVENLAVFDGSWTEYASRPESIIVKGDQ</sequence>
<feature type="domain" description="Rhodanese" evidence="3">
    <location>
        <begin position="42"/>
        <end position="160"/>
    </location>
</feature>
<organism evidence="4 5">
    <name type="scientific">Entomortierella parvispora</name>
    <dbReference type="NCBI Taxonomy" id="205924"/>
    <lineage>
        <taxon>Eukaryota</taxon>
        <taxon>Fungi</taxon>
        <taxon>Fungi incertae sedis</taxon>
        <taxon>Mucoromycota</taxon>
        <taxon>Mortierellomycotina</taxon>
        <taxon>Mortierellomycetes</taxon>
        <taxon>Mortierellales</taxon>
        <taxon>Mortierellaceae</taxon>
        <taxon>Entomortierella</taxon>
    </lineage>
</organism>
<dbReference type="InterPro" id="IPR036873">
    <property type="entry name" value="Rhodanese-like_dom_sf"/>
</dbReference>
<accession>A0A9P3LXQ9</accession>
<dbReference type="GO" id="GO:0004792">
    <property type="term" value="F:thiosulfate-cyanide sulfurtransferase activity"/>
    <property type="evidence" value="ECO:0007669"/>
    <property type="project" value="TreeGrafter"/>
</dbReference>
<name>A0A9P3LXQ9_9FUNG</name>
<protein>
    <submittedName>
        <fullName evidence="4">Thiosulfate/3-mercaptopyruvate sulfurtransferase</fullName>
    </submittedName>
</protein>
<dbReference type="Gene3D" id="3.40.250.10">
    <property type="entry name" value="Rhodanese-like domain"/>
    <property type="match status" value="2"/>
</dbReference>
<dbReference type="EMBL" id="BQFW01000008">
    <property type="protein sequence ID" value="GJJ74080.1"/>
    <property type="molecule type" value="Genomic_DNA"/>
</dbReference>
<reference evidence="4" key="1">
    <citation type="submission" date="2021-11" db="EMBL/GenBank/DDBJ databases">
        <authorList>
            <person name="Herlambang A."/>
            <person name="Guo Y."/>
            <person name="Takashima Y."/>
            <person name="Nishizawa T."/>
        </authorList>
    </citation>
    <scope>NUCLEOTIDE SEQUENCE</scope>
    <source>
        <strain evidence="4">E1425</strain>
    </source>
</reference>
<keyword evidence="5" id="KW-1185">Reference proteome</keyword>
<evidence type="ECO:0000313" key="4">
    <source>
        <dbReference type="EMBL" id="GJJ74080.1"/>
    </source>
</evidence>
<dbReference type="OrthoDB" id="270167at2759"/>
<dbReference type="SMART" id="SM00450">
    <property type="entry name" value="RHOD"/>
    <property type="match status" value="2"/>
</dbReference>
<dbReference type="CDD" id="cd01448">
    <property type="entry name" value="TST_Repeat_1"/>
    <property type="match status" value="1"/>
</dbReference>
<feature type="domain" description="Rhodanese" evidence="3">
    <location>
        <begin position="197"/>
        <end position="321"/>
    </location>
</feature>
<evidence type="ECO:0000256" key="1">
    <source>
        <dbReference type="ARBA" id="ARBA00022679"/>
    </source>
</evidence>
<reference evidence="4" key="2">
    <citation type="journal article" date="2022" name="Microbiol. Resour. Announc.">
        <title>Whole-Genome Sequence of Entomortierella parvispora E1425, a Mucoromycotan Fungus Associated with Burkholderiaceae-Related Endosymbiotic Bacteria.</title>
        <authorList>
            <person name="Herlambang A."/>
            <person name="Guo Y."/>
            <person name="Takashima Y."/>
            <person name="Narisawa K."/>
            <person name="Ohta H."/>
            <person name="Nishizawa T."/>
        </authorList>
    </citation>
    <scope>NUCLEOTIDE SEQUENCE</scope>
    <source>
        <strain evidence="4">E1425</strain>
    </source>
</reference>
<dbReference type="CDD" id="cd01449">
    <property type="entry name" value="TST_Repeat_2"/>
    <property type="match status" value="1"/>
</dbReference>
<gene>
    <name evidence="4" type="ORF">EMPS_06438</name>
</gene>
<dbReference type="InterPro" id="IPR045078">
    <property type="entry name" value="TST/MPST-like"/>
</dbReference>
<dbReference type="GO" id="GO:0005739">
    <property type="term" value="C:mitochondrion"/>
    <property type="evidence" value="ECO:0007669"/>
    <property type="project" value="TreeGrafter"/>
</dbReference>
<keyword evidence="2" id="KW-0677">Repeat</keyword>
<dbReference type="PANTHER" id="PTHR11364:SF27">
    <property type="entry name" value="SULFURTRANSFERASE"/>
    <property type="match status" value="1"/>
</dbReference>
<dbReference type="AlphaFoldDB" id="A0A9P3LXQ9"/>
<dbReference type="PANTHER" id="PTHR11364">
    <property type="entry name" value="THIOSULFATE SULFERTANSFERASE"/>
    <property type="match status" value="1"/>
</dbReference>
<comment type="caution">
    <text evidence="4">The sequence shown here is derived from an EMBL/GenBank/DDBJ whole genome shotgun (WGS) entry which is preliminary data.</text>
</comment>
<dbReference type="Pfam" id="PF00581">
    <property type="entry name" value="Rhodanese"/>
    <property type="match status" value="2"/>
</dbReference>
<evidence type="ECO:0000313" key="5">
    <source>
        <dbReference type="Proteomes" id="UP000827284"/>
    </source>
</evidence>